<comment type="caution">
    <text evidence="16">The sequence shown here is derived from an EMBL/GenBank/DDBJ whole genome shotgun (WGS) entry which is preliminary data.</text>
</comment>
<dbReference type="InterPro" id="IPR007120">
    <property type="entry name" value="DNA-dir_RNAP_su2_dom"/>
</dbReference>
<evidence type="ECO:0000256" key="9">
    <source>
        <dbReference type="SAM" id="MobiDB-lite"/>
    </source>
</evidence>
<protein>
    <recommendedName>
        <fullName evidence="6 8">DNA-directed RNA polymerase subunit beta</fullName>
        <shortName evidence="6">RNAP subunit beta</shortName>
        <ecNumber evidence="6 8">2.7.7.6</ecNumber>
    </recommendedName>
    <alternativeName>
        <fullName evidence="6">RNA polymerase subunit beta</fullName>
    </alternativeName>
    <alternativeName>
        <fullName evidence="6">Transcriptase subunit beta</fullName>
    </alternativeName>
</protein>
<gene>
    <name evidence="6" type="primary">rpoB</name>
    <name evidence="16" type="ORF">HMPREF1705_03055</name>
</gene>
<dbReference type="EMBL" id="ACJX03000001">
    <property type="protein sequence ID" value="KRT35803.1"/>
    <property type="molecule type" value="Genomic_DNA"/>
</dbReference>
<evidence type="ECO:0000256" key="1">
    <source>
        <dbReference type="ARBA" id="ARBA00022478"/>
    </source>
</evidence>
<evidence type="ECO:0000256" key="4">
    <source>
        <dbReference type="ARBA" id="ARBA00023163"/>
    </source>
</evidence>
<evidence type="ECO:0000256" key="7">
    <source>
        <dbReference type="RuleBase" id="RU000434"/>
    </source>
</evidence>
<name>A0A0T5XBQ8_9BACT</name>
<evidence type="ECO:0000259" key="10">
    <source>
        <dbReference type="Pfam" id="PF00562"/>
    </source>
</evidence>
<dbReference type="Gene3D" id="2.40.50.150">
    <property type="match status" value="1"/>
</dbReference>
<dbReference type="Pfam" id="PF04560">
    <property type="entry name" value="RNA_pol_Rpb2_7"/>
    <property type="match status" value="1"/>
</dbReference>
<comment type="similarity">
    <text evidence="6 7">Belongs to the RNA polymerase beta chain family.</text>
</comment>
<comment type="catalytic activity">
    <reaction evidence="5 6 8">
        <text>RNA(n) + a ribonucleoside 5'-triphosphate = RNA(n+1) + diphosphate</text>
        <dbReference type="Rhea" id="RHEA:21248"/>
        <dbReference type="Rhea" id="RHEA-COMP:14527"/>
        <dbReference type="Rhea" id="RHEA-COMP:17342"/>
        <dbReference type="ChEBI" id="CHEBI:33019"/>
        <dbReference type="ChEBI" id="CHEBI:61557"/>
        <dbReference type="ChEBI" id="CHEBI:140395"/>
        <dbReference type="EC" id="2.7.7.6"/>
    </reaction>
</comment>
<dbReference type="EC" id="2.7.7.6" evidence="6 8"/>
<dbReference type="HAMAP" id="MF_01321">
    <property type="entry name" value="RNApol_bact_RpoB"/>
    <property type="match status" value="1"/>
</dbReference>
<dbReference type="OrthoDB" id="9803954at2"/>
<sequence>MSNFVNMGRKRERLFFGPSKELVALPYLVELQHQSYKWFLQPDEAPDYRKSQGLQELLEEIFPIESYDGSFVIEFVRYYIDPPTLTEEEARQKDLTWSMPLRATVQLINRGSGEIKEEEIFLGDFPVMTDRGSFIINGTERVVVNQLARSAGVYFSIETGVPGQEVYKAKIIPDRGAWLEFDLTPGDVLSVNIDNRRKVPATALLKAFGIRDNTELLRTFGGVEEEVDIVEEEIRGRLIAEDIIDSAGHVVIPKNDRLTKEHVEVLWNSGRTKVRLWNVDPVFAATLERDGTDTPEEAMLEIFRRMRPNEPLRVENAKDYVYSLFFDTRRYNLGRVGRYKLNRRLGLNISEEVRLLTIDDLVTIVKGILNLRDGLEREDDIDHLANRRVRSVGELLQNQIRIGLLRMERIAKDRMTTIPDLSTATAHDLINIRPISAAIREFFGSSQLSQFMDQTNPLADVTHRRRLSAMGPGGLTRERAGFEARDVHPSHYGRICPIETPEGPNIGLVTSLANYARVNEYGFLMSPKRVVRNRYVTDEVVYLPADEEDEAFVARANIPLDEEGRICEEEVHVRHRGSIVIVPPEQVNYVDVTPKQIVSVSAALIPFLEHDDANRALMGSNMQRQAVPLVQSESPLVGTGMEEKVARDSGACILAKRPGTVTYVDANKIQVTTEDGLVDTYTLIKFRRSNQGTVIHQRPIVRKGDFVNEGDFLADGQAVDHGELALGRNVLVAFMGWEGYNFEDAILLSERLVKEDVYTSIHIEEYEIDARDTKLGPEEITRDIPNVGEDQLKNLDERGIVRIGAEVRAGDILVGKVSPKGETDQTPEEKLLRAIFGEKAREVRDTSLRVPHGEGGKVVAVKRLSRDEYSDDLPPGVNEVVKVFLAQIRKITVGDKMAGRHGNKGVVSRILPVEDMPYLPDGTPVDVVLNPLGVPSRMNLGQVLETILGFVAYHNGWSVATPVFEGASVDEIFKYMEEIRDRKLPDLTRDGSIVLYDGRTGEPFENKVTVGYMYMLKLIHLVDDKIHARSVGPYSLITQQPLGGKSQFGGQRFGEMEVWALEGYGASHILQEMLTIKSDDVQGRLKTFESIVKGQNIGNPGVPESFRVLVKELQGLGLDVQVLYDDDSVGYVEEEEQNIVEVKKETEKRPQTKKEEAKIGLEARIFGDPDDDEAEVDPEGDDA</sequence>
<dbReference type="RefSeq" id="WP_009201495.1">
    <property type="nucleotide sequence ID" value="NZ_ACJX03000001.1"/>
</dbReference>
<comment type="function">
    <text evidence="6 8">DNA-dependent RNA polymerase catalyzes the transcription of DNA into RNA using the four ribonucleoside triphosphates as substrates.</text>
</comment>
<comment type="subunit">
    <text evidence="6 8">The RNAP catalytic core consists of 2 alpha, 1 beta, 1 beta' and 1 omega subunit. When a sigma factor is associated with the core the holoenzyme is formed, which can initiate transcription.</text>
</comment>
<keyword evidence="17" id="KW-1185">Reference proteome</keyword>
<dbReference type="Gene3D" id="2.30.150.10">
    <property type="entry name" value="DNA-directed RNA polymerase, beta subunit, external 1 domain"/>
    <property type="match status" value="1"/>
</dbReference>
<evidence type="ECO:0000256" key="3">
    <source>
        <dbReference type="ARBA" id="ARBA00022695"/>
    </source>
</evidence>
<proteinExistence type="inferred from homology"/>
<dbReference type="GO" id="GO:0032549">
    <property type="term" value="F:ribonucleoside binding"/>
    <property type="evidence" value="ECO:0007669"/>
    <property type="project" value="InterPro"/>
</dbReference>
<feature type="domain" description="RNA polymerase beta subunit protrusion" evidence="13">
    <location>
        <begin position="27"/>
        <end position="436"/>
    </location>
</feature>
<evidence type="ECO:0000256" key="2">
    <source>
        <dbReference type="ARBA" id="ARBA00022679"/>
    </source>
</evidence>
<evidence type="ECO:0000259" key="12">
    <source>
        <dbReference type="Pfam" id="PF04561"/>
    </source>
</evidence>
<keyword evidence="1 6" id="KW-0240">DNA-directed RNA polymerase</keyword>
<dbReference type="InterPro" id="IPR007121">
    <property type="entry name" value="RNA_pol_bsu_CS"/>
</dbReference>
<dbReference type="NCBIfam" id="NF001616">
    <property type="entry name" value="PRK00405.1"/>
    <property type="match status" value="1"/>
</dbReference>
<keyword evidence="2 6" id="KW-0808">Transferase</keyword>
<dbReference type="STRING" id="592015.HMPREF1705_03055"/>
<dbReference type="InterPro" id="IPR010243">
    <property type="entry name" value="RNA_pol_bsu_bac"/>
</dbReference>
<accession>A0A0T5XBQ8</accession>
<dbReference type="Gene3D" id="2.40.270.10">
    <property type="entry name" value="DNA-directed RNA polymerase, subunit 2, domain 6"/>
    <property type="match status" value="1"/>
</dbReference>
<dbReference type="InterPro" id="IPR007644">
    <property type="entry name" value="RNA_pol_bsu_protrusion"/>
</dbReference>
<dbReference type="Gene3D" id="2.40.50.100">
    <property type="match status" value="1"/>
</dbReference>
<evidence type="ECO:0000259" key="11">
    <source>
        <dbReference type="Pfam" id="PF04560"/>
    </source>
</evidence>
<dbReference type="InterPro" id="IPR007642">
    <property type="entry name" value="RNA_pol_Rpb2_2"/>
</dbReference>
<dbReference type="Proteomes" id="UP000005273">
    <property type="component" value="Unassembled WGS sequence"/>
</dbReference>
<dbReference type="eggNOG" id="COG0085">
    <property type="taxonomic scope" value="Bacteria"/>
</dbReference>
<evidence type="ECO:0000259" key="14">
    <source>
        <dbReference type="Pfam" id="PF04565"/>
    </source>
</evidence>
<feature type="domain" description="DNA-directed RNA polymerase subunit 2 hybrid-binding" evidence="10">
    <location>
        <begin position="655"/>
        <end position="1047"/>
    </location>
</feature>
<evidence type="ECO:0000313" key="16">
    <source>
        <dbReference type="EMBL" id="KRT35803.1"/>
    </source>
</evidence>
<evidence type="ECO:0000259" key="13">
    <source>
        <dbReference type="Pfam" id="PF04563"/>
    </source>
</evidence>
<evidence type="ECO:0000259" key="15">
    <source>
        <dbReference type="Pfam" id="PF10385"/>
    </source>
</evidence>
<dbReference type="PROSITE" id="PS01166">
    <property type="entry name" value="RNA_POL_BETA"/>
    <property type="match status" value="1"/>
</dbReference>
<evidence type="ECO:0000256" key="8">
    <source>
        <dbReference type="RuleBase" id="RU363031"/>
    </source>
</evidence>
<dbReference type="InterPro" id="IPR007645">
    <property type="entry name" value="RNA_pol_Rpb2_3"/>
</dbReference>
<evidence type="ECO:0000256" key="5">
    <source>
        <dbReference type="ARBA" id="ARBA00048552"/>
    </source>
</evidence>
<dbReference type="Pfam" id="PF04561">
    <property type="entry name" value="RNA_pol_Rpb2_2"/>
    <property type="match status" value="1"/>
</dbReference>
<dbReference type="NCBIfam" id="TIGR02013">
    <property type="entry name" value="rpoB"/>
    <property type="match status" value="1"/>
</dbReference>
<dbReference type="Pfam" id="PF04565">
    <property type="entry name" value="RNA_pol_Rpb2_3"/>
    <property type="match status" value="1"/>
</dbReference>
<dbReference type="Pfam" id="PF10385">
    <property type="entry name" value="RNA_pol_Rpb2_45"/>
    <property type="match status" value="1"/>
</dbReference>
<feature type="compositionally biased region" description="Basic and acidic residues" evidence="9">
    <location>
        <begin position="1143"/>
        <end position="1167"/>
    </location>
</feature>
<dbReference type="GO" id="GO:0000428">
    <property type="term" value="C:DNA-directed RNA polymerase complex"/>
    <property type="evidence" value="ECO:0007669"/>
    <property type="project" value="UniProtKB-KW"/>
</dbReference>
<dbReference type="SUPFAM" id="SSF64484">
    <property type="entry name" value="beta and beta-prime subunits of DNA dependent RNA-polymerase"/>
    <property type="match status" value="1"/>
</dbReference>
<dbReference type="InterPro" id="IPR019462">
    <property type="entry name" value="DNA-dir_RNA_pol_bsu_external_1"/>
</dbReference>
<dbReference type="GO" id="GO:0003677">
    <property type="term" value="F:DNA binding"/>
    <property type="evidence" value="ECO:0007669"/>
    <property type="project" value="UniProtKB-UniRule"/>
</dbReference>
<dbReference type="Gene3D" id="3.90.1100.10">
    <property type="match status" value="2"/>
</dbReference>
<reference evidence="17" key="1">
    <citation type="submission" date="2012-09" db="EMBL/GenBank/DDBJ databases">
        <authorList>
            <person name="Weinstock G."/>
            <person name="Sodergren E."/>
            <person name="Clifton S."/>
            <person name="Fulton L."/>
            <person name="Fulton B."/>
            <person name="Courtney L."/>
            <person name="Fronick C."/>
            <person name="Harrison M."/>
            <person name="Strong C."/>
            <person name="Farmer C."/>
            <person name="Delehaunty K."/>
            <person name="Markovic C."/>
            <person name="Hall O."/>
            <person name="Minx P."/>
            <person name="Tomlinson C."/>
            <person name="Mitreva M."/>
            <person name="Nelson J."/>
            <person name="Hou S."/>
            <person name="Wollam A."/>
            <person name="Pepin K.H."/>
            <person name="Johnson M."/>
            <person name="Bhonagiri V."/>
            <person name="Nash W.E."/>
            <person name="Suruliraj S."/>
            <person name="Warren W."/>
            <person name="Chinwalla A."/>
            <person name="Mardis E.R."/>
            <person name="Wilson R.K."/>
        </authorList>
    </citation>
    <scope>NUCLEOTIDE SEQUENCE [LARGE SCALE GENOMIC DNA]</scope>
    <source>
        <strain evidence="17">OS1</strain>
    </source>
</reference>
<feature type="domain" description="RNA polymerase Rpb2" evidence="12">
    <location>
        <begin position="282"/>
        <end position="390"/>
    </location>
</feature>
<evidence type="ECO:0000313" key="17">
    <source>
        <dbReference type="Proteomes" id="UP000005273"/>
    </source>
</evidence>
<dbReference type="Pfam" id="PF04563">
    <property type="entry name" value="RNA_pol_Rpb2_1"/>
    <property type="match status" value="1"/>
</dbReference>
<feature type="domain" description="RNA polymerase Rpb2" evidence="14">
    <location>
        <begin position="450"/>
        <end position="518"/>
    </location>
</feature>
<dbReference type="GO" id="GO:0003899">
    <property type="term" value="F:DNA-directed RNA polymerase activity"/>
    <property type="evidence" value="ECO:0007669"/>
    <property type="project" value="UniProtKB-UniRule"/>
</dbReference>
<dbReference type="InterPro" id="IPR007641">
    <property type="entry name" value="RNA_pol_Rpb2_7"/>
</dbReference>
<feature type="domain" description="DNA-directed RNA polymerase beta subunit external 1" evidence="15">
    <location>
        <begin position="529"/>
        <end position="592"/>
    </location>
</feature>
<keyword evidence="3 6" id="KW-0548">Nucleotidyltransferase</keyword>
<evidence type="ECO:0000256" key="6">
    <source>
        <dbReference type="HAMAP-Rule" id="MF_01321"/>
    </source>
</evidence>
<keyword evidence="4 6" id="KW-0804">Transcription</keyword>
<dbReference type="CDD" id="cd00653">
    <property type="entry name" value="RNA_pol_B_RPB2"/>
    <property type="match status" value="1"/>
</dbReference>
<dbReference type="AlphaFoldDB" id="A0A0T5XBQ8"/>
<dbReference type="Pfam" id="PF00562">
    <property type="entry name" value="RNA_pol_Rpb2_6"/>
    <property type="match status" value="1"/>
</dbReference>
<organism evidence="16 17">
    <name type="scientific">Acetomicrobium hydrogeniformans ATCC BAA-1850</name>
    <dbReference type="NCBI Taxonomy" id="592015"/>
    <lineage>
        <taxon>Bacteria</taxon>
        <taxon>Thermotogati</taxon>
        <taxon>Synergistota</taxon>
        <taxon>Synergistia</taxon>
        <taxon>Synergistales</taxon>
        <taxon>Acetomicrobiaceae</taxon>
        <taxon>Acetomicrobium</taxon>
    </lineage>
</organism>
<feature type="domain" description="RNA polymerase Rpb2" evidence="11">
    <location>
        <begin position="1049"/>
        <end position="1123"/>
    </location>
</feature>
<feature type="compositionally biased region" description="Acidic residues" evidence="9">
    <location>
        <begin position="1168"/>
        <end position="1183"/>
    </location>
</feature>
<dbReference type="InterPro" id="IPR037034">
    <property type="entry name" value="RNA_pol_Rpb2_2_sf"/>
</dbReference>
<dbReference type="InterPro" id="IPR037033">
    <property type="entry name" value="DNA-dir_RNAP_su2_hyb_sf"/>
</dbReference>
<dbReference type="Gene3D" id="3.90.1110.10">
    <property type="entry name" value="RNA polymerase Rpb2, domain 2"/>
    <property type="match status" value="1"/>
</dbReference>
<dbReference type="Gene3D" id="3.90.1800.10">
    <property type="entry name" value="RNA polymerase alpha subunit dimerisation domain"/>
    <property type="match status" value="1"/>
</dbReference>
<dbReference type="InterPro" id="IPR014724">
    <property type="entry name" value="RNA_pol_RPB2_OB-fold"/>
</dbReference>
<dbReference type="GO" id="GO:0006351">
    <property type="term" value="P:DNA-templated transcription"/>
    <property type="evidence" value="ECO:0007669"/>
    <property type="project" value="UniProtKB-UniRule"/>
</dbReference>
<dbReference type="PANTHER" id="PTHR20856">
    <property type="entry name" value="DNA-DIRECTED RNA POLYMERASE I SUBUNIT 2"/>
    <property type="match status" value="1"/>
</dbReference>
<dbReference type="InterPro" id="IPR042107">
    <property type="entry name" value="DNA-dir_RNA_pol_bsu_ext_1_sf"/>
</dbReference>
<dbReference type="InterPro" id="IPR015712">
    <property type="entry name" value="DNA-dir_RNA_pol_su2"/>
</dbReference>
<feature type="region of interest" description="Disordered" evidence="9">
    <location>
        <begin position="1143"/>
        <end position="1183"/>
    </location>
</feature>